<protein>
    <recommendedName>
        <fullName evidence="3">Restriction endonuclease</fullName>
    </recommendedName>
</protein>
<organism evidence="1 2">
    <name type="scientific">Salinibacterium xinjiangense</name>
    <dbReference type="NCBI Taxonomy" id="386302"/>
    <lineage>
        <taxon>Bacteria</taxon>
        <taxon>Bacillati</taxon>
        <taxon>Actinomycetota</taxon>
        <taxon>Actinomycetes</taxon>
        <taxon>Micrococcales</taxon>
        <taxon>Microbacteriaceae</taxon>
        <taxon>Salinibacterium</taxon>
    </lineage>
</organism>
<dbReference type="Proteomes" id="UP000219440">
    <property type="component" value="Unassembled WGS sequence"/>
</dbReference>
<name>A0A2C8YI74_9MICO</name>
<keyword evidence="2" id="KW-1185">Reference proteome</keyword>
<evidence type="ECO:0008006" key="3">
    <source>
        <dbReference type="Google" id="ProtNLM"/>
    </source>
</evidence>
<dbReference type="AlphaFoldDB" id="A0A2C8YI74"/>
<proteinExistence type="predicted"/>
<sequence length="412" mass="46125">MTVTELFERGYLRDYFGKRLSLIRSSFESLSEDEVLSRSTEDLMQELTERARLEPLSISDDPIDGGVAEGSVQVRDHFDRAVRQPVFNVRAVYEFSGDEDLLYYQPSTSIAFTTIQADVGRGTLTVHATISASRANTGAEARRAFEDEIGMIRTNAAHSARDVAGFNNNVESLLRPAVERRKELLQQRRDLAGALGFPMKRRTDAPSKVPLQRRDIGTQRNASVAKGRTPYRDEPALTEAQYEDAIAVVESTLLAMERTPSVASGKDEEELRDQILVQLNGTFQGSATGETFIQAGKTDILVRVEDRHVFVGECKWWSGEKGLGEAVDQLLSYLPWRDEKAALIVFIDRKDASAVFEKAETAVKSHLSFKRAGKKSVDPMKRRNFVLGHPDDSEREIQLAVLFAVLPRESKR</sequence>
<gene>
    <name evidence="1" type="ORF">SAMN06296378_0350</name>
</gene>
<evidence type="ECO:0000313" key="2">
    <source>
        <dbReference type="Proteomes" id="UP000219440"/>
    </source>
</evidence>
<reference evidence="1 2" key="1">
    <citation type="submission" date="2017-09" db="EMBL/GenBank/DDBJ databases">
        <authorList>
            <person name="Ehlers B."/>
            <person name="Leendertz F.H."/>
        </authorList>
    </citation>
    <scope>NUCLEOTIDE SEQUENCE [LARGE SCALE GENOMIC DNA]</scope>
    <source>
        <strain evidence="1 2">CGMCC 1.05381</strain>
    </source>
</reference>
<accession>A0A2C8YI74</accession>
<evidence type="ECO:0000313" key="1">
    <source>
        <dbReference type="EMBL" id="SOE50110.1"/>
    </source>
</evidence>
<dbReference type="RefSeq" id="WP_229671312.1">
    <property type="nucleotide sequence ID" value="NZ_BMLC01000002.1"/>
</dbReference>
<dbReference type="EMBL" id="OCST01000001">
    <property type="protein sequence ID" value="SOE50110.1"/>
    <property type="molecule type" value="Genomic_DNA"/>
</dbReference>